<dbReference type="GO" id="GO:0004305">
    <property type="term" value="F:ethanolamine kinase activity"/>
    <property type="evidence" value="ECO:0007669"/>
    <property type="project" value="TreeGrafter"/>
</dbReference>
<dbReference type="STRING" id="400668.Mmwyl1_1083"/>
<dbReference type="PANTHER" id="PTHR22603">
    <property type="entry name" value="CHOLINE/ETHANOALAMINE KINASE"/>
    <property type="match status" value="1"/>
</dbReference>
<keyword evidence="2" id="KW-0808">Transferase</keyword>
<evidence type="ECO:0000313" key="2">
    <source>
        <dbReference type="EMBL" id="ABR70014.1"/>
    </source>
</evidence>
<dbReference type="Gene3D" id="3.90.1200.10">
    <property type="match status" value="1"/>
</dbReference>
<gene>
    <name evidence="2" type="ordered locus">Mmwyl1_1083</name>
</gene>
<protein>
    <submittedName>
        <fullName evidence="2">Aminoglycoside phosphotransferase</fullName>
    </submittedName>
</protein>
<accession>A6VU85</accession>
<proteinExistence type="predicted"/>
<dbReference type="EMBL" id="CP000749">
    <property type="protein sequence ID" value="ABR70014.1"/>
    <property type="molecule type" value="Genomic_DNA"/>
</dbReference>
<name>A6VU85_MARMS</name>
<dbReference type="GO" id="GO:0005737">
    <property type="term" value="C:cytoplasm"/>
    <property type="evidence" value="ECO:0007669"/>
    <property type="project" value="TreeGrafter"/>
</dbReference>
<dbReference type="SUPFAM" id="SSF56112">
    <property type="entry name" value="Protein kinase-like (PK-like)"/>
    <property type="match status" value="1"/>
</dbReference>
<organism evidence="2">
    <name type="scientific">Marinomonas sp. (strain MWYL1)</name>
    <dbReference type="NCBI Taxonomy" id="400668"/>
    <lineage>
        <taxon>Bacteria</taxon>
        <taxon>Pseudomonadati</taxon>
        <taxon>Pseudomonadota</taxon>
        <taxon>Gammaproteobacteria</taxon>
        <taxon>Oceanospirillales</taxon>
        <taxon>Oceanospirillaceae</taxon>
        <taxon>Marinomonas</taxon>
    </lineage>
</organism>
<dbReference type="AlphaFoldDB" id="A6VU85"/>
<dbReference type="HOGENOM" id="CLU_055115_3_2_6"/>
<dbReference type="OrthoDB" id="179763at2"/>
<dbReference type="KEGG" id="mmw:Mmwyl1_1083"/>
<dbReference type="eggNOG" id="COG0510">
    <property type="taxonomic scope" value="Bacteria"/>
</dbReference>
<dbReference type="InterPro" id="IPR011009">
    <property type="entry name" value="Kinase-like_dom_sf"/>
</dbReference>
<dbReference type="Gene3D" id="3.30.200.20">
    <property type="entry name" value="Phosphorylase Kinase, domain 1"/>
    <property type="match status" value="1"/>
</dbReference>
<dbReference type="GO" id="GO:0006646">
    <property type="term" value="P:phosphatidylethanolamine biosynthetic process"/>
    <property type="evidence" value="ECO:0007669"/>
    <property type="project" value="TreeGrafter"/>
</dbReference>
<sequence>MTVLSEYFVKMADILPATMEVETTLFEEGFSNKVYLIHWEQVSRFVLRIPYIDTKAFYINRTEEINTLKHAASIGLSPAVAWHDDDGSFACQFVSQPSLEWTVCHQDKDIPRIAQALMAAHSLPMGYHHYDVFEVIKHYLNGIQRYGCETPSLMVEYDYLTSLLKQLTPPEMILSPALCHNDLNPKNILMDGELLWLIDWEYSGVGDPLFDLAVVVKSHNLDARQTALLLGSYRSDLPEEKSLEVIQEYVKAYGLREMAWLLLKHLVTPEDELSLQYYYEFKATPALNPFHETESNVMNEVS</sequence>
<dbReference type="PANTHER" id="PTHR22603:SF66">
    <property type="entry name" value="ETHANOLAMINE KINASE"/>
    <property type="match status" value="1"/>
</dbReference>
<dbReference type="Pfam" id="PF01636">
    <property type="entry name" value="APH"/>
    <property type="match status" value="1"/>
</dbReference>
<evidence type="ECO:0000259" key="1">
    <source>
        <dbReference type="Pfam" id="PF01636"/>
    </source>
</evidence>
<dbReference type="InterPro" id="IPR002575">
    <property type="entry name" value="Aminoglycoside_PTrfase"/>
</dbReference>
<feature type="domain" description="Aminoglycoside phosphotransferase" evidence="1">
    <location>
        <begin position="24"/>
        <end position="234"/>
    </location>
</feature>
<dbReference type="CDD" id="cd05151">
    <property type="entry name" value="ChoK-like"/>
    <property type="match status" value="1"/>
</dbReference>
<reference evidence="2" key="1">
    <citation type="submission" date="2007-06" db="EMBL/GenBank/DDBJ databases">
        <title>Complete sequence of Marinomonas sp. MWYL1.</title>
        <authorList>
            <consortium name="US DOE Joint Genome Institute"/>
            <person name="Copeland A."/>
            <person name="Lucas S."/>
            <person name="Lapidus A."/>
            <person name="Barry K."/>
            <person name="Glavina del Rio T."/>
            <person name="Dalin E."/>
            <person name="Tice H."/>
            <person name="Pitluck S."/>
            <person name="Kiss H."/>
            <person name="Brettin T."/>
            <person name="Bruce D."/>
            <person name="Detter J.C."/>
            <person name="Han C."/>
            <person name="Schmutz J."/>
            <person name="Larimer F."/>
            <person name="Land M."/>
            <person name="Hauser L."/>
            <person name="Kyrpides N."/>
            <person name="Kim E."/>
            <person name="Johnston A.W.B."/>
            <person name="Todd J.D."/>
            <person name="Rogers R."/>
            <person name="Wexler M."/>
            <person name="Bond P.L."/>
            <person name="Li Y."/>
            <person name="Richardson P."/>
        </authorList>
    </citation>
    <scope>NUCLEOTIDE SEQUENCE [LARGE SCALE GENOMIC DNA]</scope>
    <source>
        <strain evidence="2">MWYL1</strain>
    </source>
</reference>